<keyword evidence="10 17" id="KW-0067">ATP-binding</keyword>
<dbReference type="PROSITE" id="PS51193">
    <property type="entry name" value="HELICASE_ATP_BIND_2"/>
    <property type="match status" value="1"/>
</dbReference>
<dbReference type="Pfam" id="PF06733">
    <property type="entry name" value="DEAD_2"/>
    <property type="match status" value="1"/>
</dbReference>
<proteinExistence type="inferred from homology"/>
<evidence type="ECO:0000256" key="17">
    <source>
        <dbReference type="HAMAP-Rule" id="MF_03065"/>
    </source>
</evidence>
<name>A0ABM4D635_HYDVU</name>
<evidence type="ECO:0000256" key="8">
    <source>
        <dbReference type="ARBA" id="ARBA00022806"/>
    </source>
</evidence>
<evidence type="ECO:0000256" key="1">
    <source>
        <dbReference type="ARBA" id="ARBA00004123"/>
    </source>
</evidence>
<evidence type="ECO:0000259" key="20">
    <source>
        <dbReference type="PROSITE" id="PS51193"/>
    </source>
</evidence>
<reference evidence="22" key="1">
    <citation type="submission" date="2025-08" db="UniProtKB">
        <authorList>
            <consortium name="RefSeq"/>
        </authorList>
    </citation>
    <scope>IDENTIFICATION</scope>
</reference>
<feature type="domain" description="RING-type" evidence="19">
    <location>
        <begin position="994"/>
        <end position="1031"/>
    </location>
</feature>
<dbReference type="Gene3D" id="1.20.1160.20">
    <property type="match status" value="1"/>
</dbReference>
<dbReference type="GeneID" id="100209743"/>
<evidence type="ECO:0000256" key="9">
    <source>
        <dbReference type="ARBA" id="ARBA00022833"/>
    </source>
</evidence>
<feature type="binding site" evidence="17">
    <location>
        <position position="165"/>
    </location>
    <ligand>
        <name>[4Fe-4S] cluster</name>
        <dbReference type="ChEBI" id="CHEBI:49883"/>
    </ligand>
</feature>
<dbReference type="InterPro" id="IPR014013">
    <property type="entry name" value="Helic_SF1/SF2_ATP-bd_DinG/Rad3"/>
</dbReference>
<keyword evidence="2 17" id="KW-0004">4Fe-4S</keyword>
<dbReference type="EC" id="5.6.2.-" evidence="17"/>
<evidence type="ECO:0000313" key="21">
    <source>
        <dbReference type="Proteomes" id="UP001652625"/>
    </source>
</evidence>
<dbReference type="InterPro" id="IPR030845">
    <property type="entry name" value="RTEL1"/>
</dbReference>
<dbReference type="PROSITE" id="PS50089">
    <property type="entry name" value="ZF_RING_2"/>
    <property type="match status" value="1"/>
</dbReference>
<evidence type="ECO:0000256" key="11">
    <source>
        <dbReference type="ARBA" id="ARBA00023004"/>
    </source>
</evidence>
<dbReference type="InterPro" id="IPR057498">
    <property type="entry name" value="Rtel1_ARCH"/>
</dbReference>
<comment type="similarity">
    <text evidence="17">Belongs to the helicase family. RAD3/XPD subfamily.</text>
</comment>
<keyword evidence="13 17" id="KW-0238">DNA-binding</keyword>
<gene>
    <name evidence="22" type="primary">LOC100209743</name>
</gene>
<dbReference type="SUPFAM" id="SSF57850">
    <property type="entry name" value="RING/U-box"/>
    <property type="match status" value="1"/>
</dbReference>
<dbReference type="InterPro" id="IPR006555">
    <property type="entry name" value="ATP-dep_Helicase_C"/>
</dbReference>
<keyword evidence="15 17" id="KW-0413">Isomerase</keyword>
<feature type="binding site" evidence="17">
    <location>
        <position position="147"/>
    </location>
    <ligand>
        <name>[4Fe-4S] cluster</name>
        <dbReference type="ChEBI" id="CHEBI:49883"/>
    </ligand>
</feature>
<feature type="binding site" evidence="17">
    <location>
        <position position="207"/>
    </location>
    <ligand>
        <name>[4Fe-4S] cluster</name>
        <dbReference type="ChEBI" id="CHEBI:49883"/>
    </ligand>
</feature>
<keyword evidence="12 17" id="KW-0411">Iron-sulfur</keyword>
<dbReference type="HAMAP" id="MF_03065">
    <property type="entry name" value="RTEL1"/>
    <property type="match status" value="1"/>
</dbReference>
<dbReference type="NCBIfam" id="TIGR00604">
    <property type="entry name" value="rad3"/>
    <property type="match status" value="1"/>
</dbReference>
<dbReference type="InterPro" id="IPR010614">
    <property type="entry name" value="RAD3-like_helicase_DEAD"/>
</dbReference>
<keyword evidence="4 17" id="KW-0547">Nucleotide-binding</keyword>
<evidence type="ECO:0000256" key="18">
    <source>
        <dbReference type="PROSITE-ProRule" id="PRU00175"/>
    </source>
</evidence>
<dbReference type="GO" id="GO:0004386">
    <property type="term" value="F:helicase activity"/>
    <property type="evidence" value="ECO:0007669"/>
    <property type="project" value="UniProtKB-KW"/>
</dbReference>
<organism evidence="21 22">
    <name type="scientific">Hydra vulgaris</name>
    <name type="common">Hydra</name>
    <name type="synonym">Hydra attenuata</name>
    <dbReference type="NCBI Taxonomy" id="6087"/>
    <lineage>
        <taxon>Eukaryota</taxon>
        <taxon>Metazoa</taxon>
        <taxon>Cnidaria</taxon>
        <taxon>Hydrozoa</taxon>
        <taxon>Hydroidolina</taxon>
        <taxon>Anthoathecata</taxon>
        <taxon>Aplanulata</taxon>
        <taxon>Hydridae</taxon>
        <taxon>Hydra</taxon>
    </lineage>
</organism>
<evidence type="ECO:0000256" key="16">
    <source>
        <dbReference type="ARBA" id="ARBA00023242"/>
    </source>
</evidence>
<feature type="binding site" evidence="17">
    <location>
        <position position="174"/>
    </location>
    <ligand>
        <name>[4Fe-4S] cluster</name>
        <dbReference type="ChEBI" id="CHEBI:49883"/>
    </ligand>
</feature>
<keyword evidence="7 17" id="KW-0378">Hydrolase</keyword>
<accession>A0ABM4D635</accession>
<dbReference type="CDD" id="cd18788">
    <property type="entry name" value="SF2_C_XPD"/>
    <property type="match status" value="1"/>
</dbReference>
<comment type="catalytic activity">
    <reaction evidence="17">
        <text>ATP + H2O = ADP + phosphate + H(+)</text>
        <dbReference type="Rhea" id="RHEA:13065"/>
        <dbReference type="ChEBI" id="CHEBI:15377"/>
        <dbReference type="ChEBI" id="CHEBI:15378"/>
        <dbReference type="ChEBI" id="CHEBI:30616"/>
        <dbReference type="ChEBI" id="CHEBI:43474"/>
        <dbReference type="ChEBI" id="CHEBI:456216"/>
    </reaction>
</comment>
<dbReference type="InterPro" id="IPR006554">
    <property type="entry name" value="Helicase-like_DEXD_c2"/>
</dbReference>
<dbReference type="CDD" id="cd16449">
    <property type="entry name" value="RING-HC"/>
    <property type="match status" value="1"/>
</dbReference>
<keyword evidence="8 17" id="KW-0347">Helicase</keyword>
<evidence type="ECO:0000256" key="7">
    <source>
        <dbReference type="ARBA" id="ARBA00022801"/>
    </source>
</evidence>
<keyword evidence="3 17" id="KW-0479">Metal-binding</keyword>
<dbReference type="SMART" id="SM00488">
    <property type="entry name" value="DEXDc2"/>
    <property type="match status" value="1"/>
</dbReference>
<sequence length="1060" mass="119962">MVNIVICGINIDFPFEPYECQLKYMEKVITCLQKGLNGLLESPTGTGKTLCLLCATLGWRETYVARLQLERVGKLQQNSFSDSLGSTLGQASGEKNAGGSWERGFLDVPKIIYASRTHSQITQCVNELKNTRYVPKICVLGSREQMCINSEVMREENNNGKVHMCRIKVAGKQCFFYNNLEASKDKVPPGMLDIEDLVSIGTEKKFCPYYMARELRKEADLLFMPYNYVLDFKARSVHGVDLTNTIVLLDEAHNLESHCENNASFELSSFDLASCIEDSQQCIEILLQKEEEGLTSLDEASIGDLTTEDASLMKTLFLNLETFICDIPLTNGSATKPASFLFDELAKFNVTNNSKEQILETLEKMSGVLASSKSKAFGGKNYALDKFSSALKTMFMRVSEASCETSRNHLSTQRFYKVHISAEEDKKQKSLDAWAQPSKQTKKYSARTLSYWCFNPGLTMKELRDQGVRSIILTSGTLSPLASLKAEFLIPFDVELENGHVIEKQQVFVGILPQGPDGKKLNSSYQSRSTSEYQVSLGNTIVNLSRIIPDGLLVFFPSYPVMDMVLAKWQECGIWNRIATNKGLYVEGRGKLGFNETIDEFYLKIHDPALKGAVFFAVCRGKVSEGLDFSDANGRGVVITGLPFPPSFDPRVILKQQYLDEHKSNVTISGKEWYRQQASRAVNQAIGRVIRHKNDFGAILLCDERFCQPSAKEHLPSWIKQQTKEYKDFGQAQRDLVIFFRNIQEKMGTVLTKCKSKRKVEVYENPSSHLMNGRSKSIKLTHISQREDFQNATCLNERNDFRISAAKSSVPSESLALLNEIKVKEKFSIFDSLQMQENECKNKISPSASLSMNILSKKTVTPHKVKKYKLIKNIANTENIVTTKCSSTDNVTTKNISKDTNNDKKENTKEDAKQYLIKVKSILSKEQYADFGSSMMCYKKNGDIRSLIDGFDKLFDKKSLIHMDLIQGFSFFVRKDNDKKLFSAAIDRWLATWCVICKNEALKPHFPPCNHMGCYPCWFQLKRNCLKCPECGLLFKWRQLSRSYFDGIVGLNGYDFSQLL</sequence>
<dbReference type="Pfam" id="PF13307">
    <property type="entry name" value="Helicase_C_2"/>
    <property type="match status" value="1"/>
</dbReference>
<evidence type="ECO:0000256" key="6">
    <source>
        <dbReference type="ARBA" id="ARBA00022771"/>
    </source>
</evidence>
<keyword evidence="14 17" id="KW-0234">DNA repair</keyword>
<keyword evidence="5 17" id="KW-0227">DNA damage</keyword>
<keyword evidence="9" id="KW-0862">Zinc</keyword>
<comment type="subcellular location">
    <subcellularLocation>
        <location evidence="1 17">Nucleus</location>
    </subcellularLocation>
</comment>
<keyword evidence="11 17" id="KW-0408">Iron</keyword>
<keyword evidence="6 18" id="KW-0863">Zinc-finger</keyword>
<evidence type="ECO:0000259" key="19">
    <source>
        <dbReference type="PROSITE" id="PS50089"/>
    </source>
</evidence>
<evidence type="ECO:0000256" key="4">
    <source>
        <dbReference type="ARBA" id="ARBA00022741"/>
    </source>
</evidence>
<keyword evidence="16 17" id="KW-0539">Nucleus</keyword>
<dbReference type="Proteomes" id="UP001652625">
    <property type="component" value="Chromosome 12"/>
</dbReference>
<evidence type="ECO:0000256" key="2">
    <source>
        <dbReference type="ARBA" id="ARBA00022485"/>
    </source>
</evidence>
<dbReference type="SUPFAM" id="SSF52540">
    <property type="entry name" value="P-loop containing nucleoside triphosphate hydrolases"/>
    <property type="match status" value="1"/>
</dbReference>
<evidence type="ECO:0000256" key="14">
    <source>
        <dbReference type="ARBA" id="ARBA00023204"/>
    </source>
</evidence>
<protein>
    <recommendedName>
        <fullName evidence="17">Regulator of telomere elongation helicase 1 homolog</fullName>
        <ecNumber evidence="17">5.6.2.-</ecNumber>
    </recommendedName>
</protein>
<dbReference type="Pfam" id="PF23109">
    <property type="entry name" value="ARCH_RTEL1"/>
    <property type="match status" value="1"/>
</dbReference>
<dbReference type="InterPro" id="IPR013020">
    <property type="entry name" value="Rad3/Chl1-like"/>
</dbReference>
<dbReference type="Pfam" id="PF23116">
    <property type="entry name" value="HHD_RTEL1"/>
    <property type="match status" value="1"/>
</dbReference>
<evidence type="ECO:0000256" key="12">
    <source>
        <dbReference type="ARBA" id="ARBA00023014"/>
    </source>
</evidence>
<evidence type="ECO:0000256" key="13">
    <source>
        <dbReference type="ARBA" id="ARBA00023125"/>
    </source>
</evidence>
<dbReference type="RefSeq" id="XP_065669754.1">
    <property type="nucleotide sequence ID" value="XM_065813682.1"/>
</dbReference>
<evidence type="ECO:0000256" key="3">
    <source>
        <dbReference type="ARBA" id="ARBA00022723"/>
    </source>
</evidence>
<evidence type="ECO:0000256" key="15">
    <source>
        <dbReference type="ARBA" id="ARBA00023235"/>
    </source>
</evidence>
<keyword evidence="21" id="KW-1185">Reference proteome</keyword>
<dbReference type="InterPro" id="IPR001841">
    <property type="entry name" value="Znf_RING"/>
</dbReference>
<dbReference type="PANTHER" id="PTHR11472">
    <property type="entry name" value="DNA REPAIR DEAD HELICASE RAD3/XP-D SUBFAMILY MEMBER"/>
    <property type="match status" value="1"/>
</dbReference>
<dbReference type="Gene3D" id="3.40.50.300">
    <property type="entry name" value="P-loop containing nucleotide triphosphate hydrolases"/>
    <property type="match status" value="2"/>
</dbReference>
<dbReference type="SMART" id="SM00491">
    <property type="entry name" value="HELICc2"/>
    <property type="match status" value="1"/>
</dbReference>
<evidence type="ECO:0000256" key="5">
    <source>
        <dbReference type="ARBA" id="ARBA00022763"/>
    </source>
</evidence>
<dbReference type="PANTHER" id="PTHR11472:SF34">
    <property type="entry name" value="REGULATOR OF TELOMERE ELONGATION HELICASE 1"/>
    <property type="match status" value="1"/>
</dbReference>
<dbReference type="InterPro" id="IPR027417">
    <property type="entry name" value="P-loop_NTPase"/>
</dbReference>
<evidence type="ECO:0000256" key="10">
    <source>
        <dbReference type="ARBA" id="ARBA00022840"/>
    </source>
</evidence>
<evidence type="ECO:0000313" key="22">
    <source>
        <dbReference type="RefSeq" id="XP_065669754.1"/>
    </source>
</evidence>
<comment type="function">
    <text evidence="17">A probable ATP-dependent DNA helicase implicated in DNA repair and the maintenance of genomic stability. Acts as an anti-recombinase to counteract toxic recombination and limit crossover during meiosis. Regulates meiotic recombination and crossover homeostasis by physically dissociating strand invasion events and thereby promotes noncrossover repair by meiotic synthesis dependent strand annealing (SDSA) as well as disassembly of D loop recombination intermediates.</text>
</comment>
<dbReference type="InterPro" id="IPR045028">
    <property type="entry name" value="DinG/Rad3-like"/>
</dbReference>
<feature type="domain" description="Helicase ATP-binding" evidence="20">
    <location>
        <begin position="7"/>
        <end position="297"/>
    </location>
</feature>